<evidence type="ECO:0000313" key="2">
    <source>
        <dbReference type="Proteomes" id="UP000464374"/>
    </source>
</evidence>
<proteinExistence type="predicted"/>
<name>A0A6P1Y2S9_9SPIR</name>
<organism evidence="1 2">
    <name type="scientific">Treponema vincentii</name>
    <dbReference type="NCBI Taxonomy" id="69710"/>
    <lineage>
        <taxon>Bacteria</taxon>
        <taxon>Pseudomonadati</taxon>
        <taxon>Spirochaetota</taxon>
        <taxon>Spirochaetia</taxon>
        <taxon>Spirochaetales</taxon>
        <taxon>Treponemataceae</taxon>
        <taxon>Treponema</taxon>
    </lineage>
</organism>
<dbReference type="EMBL" id="CP048020">
    <property type="protein sequence ID" value="QHX43590.1"/>
    <property type="molecule type" value="Genomic_DNA"/>
</dbReference>
<protein>
    <submittedName>
        <fullName evidence="1">Uncharacterized protein</fullName>
    </submittedName>
</protein>
<dbReference type="KEGG" id="trz:GWP43_09250"/>
<dbReference type="AlphaFoldDB" id="A0A6P1Y2S9"/>
<evidence type="ECO:0000313" key="1">
    <source>
        <dbReference type="EMBL" id="QHX43590.1"/>
    </source>
</evidence>
<gene>
    <name evidence="1" type="ORF">GWP43_09250</name>
</gene>
<dbReference type="RefSeq" id="WP_162663905.1">
    <property type="nucleotide sequence ID" value="NZ_CP048020.1"/>
</dbReference>
<sequence>MENVSAIEYRLSVIEQTLMELKNVVLKTALQQKDIDDLKNKEEEFLKAINSHDKRIKTLELQPLQEKSNRWLFIVDTTFKLFITGTVCYFLTKIGIPK</sequence>
<accession>A0A6P1Y2S9</accession>
<reference evidence="1 2" key="1">
    <citation type="submission" date="2020-01" db="EMBL/GenBank/DDBJ databases">
        <title>Complete genome sequence of a human oral phylogroup 1 Treponema sp. strain ATCC 700766, originally isolated from periodontitis dental plaque.</title>
        <authorList>
            <person name="Chan Y."/>
            <person name="Huo Y.-B."/>
            <person name="Yu X.-L."/>
            <person name="Zeng H."/>
            <person name="Leung W.-K."/>
            <person name="Watt R.M."/>
        </authorList>
    </citation>
    <scope>NUCLEOTIDE SEQUENCE [LARGE SCALE GENOMIC DNA]</scope>
    <source>
        <strain evidence="1 2">OMZ 804</strain>
    </source>
</reference>
<dbReference type="Proteomes" id="UP000464374">
    <property type="component" value="Chromosome"/>
</dbReference>